<dbReference type="AlphaFoldDB" id="A0AAD5K7U9"/>
<feature type="transmembrane region" description="Helical" evidence="1">
    <location>
        <begin position="12"/>
        <end position="30"/>
    </location>
</feature>
<comment type="caution">
    <text evidence="2">The sequence shown here is derived from an EMBL/GenBank/DDBJ whole genome shotgun (WGS) entry which is preliminary data.</text>
</comment>
<feature type="transmembrane region" description="Helical" evidence="1">
    <location>
        <begin position="76"/>
        <end position="97"/>
    </location>
</feature>
<sequence>MPSTTEILGVNIPLLIFNFGIAVGAISARIHFQTNHTISSYNSSNRIYTSIFLISSFFIVTLCLTLASHFQGPNVGFITAIVAVYFENALPWVFWWLMVEIMGLASYPHAQQCLQRQQQISCMTHLLVYNRRCVYLFGTVMLTVLCIILTFFVAGAIGLVVLNFVVAIHLLCFLGCIIMCGASPTKDVLYSLGGPFWLFATLMMCIAIGSILLGVFILIPYFFAAGLIQKIITIVLIKYAGVFALVTALVAFPRTWIQHIRSAEIQCDMMESSNNNNNAADFH</sequence>
<keyword evidence="3" id="KW-1185">Reference proteome</keyword>
<keyword evidence="1" id="KW-1133">Transmembrane helix</keyword>
<protein>
    <submittedName>
        <fullName evidence="2">Uncharacterized protein</fullName>
    </submittedName>
</protein>
<evidence type="ECO:0000256" key="1">
    <source>
        <dbReference type="SAM" id="Phobius"/>
    </source>
</evidence>
<proteinExistence type="predicted"/>
<feature type="transmembrane region" description="Helical" evidence="1">
    <location>
        <begin position="51"/>
        <end position="70"/>
    </location>
</feature>
<reference evidence="2" key="1">
    <citation type="journal article" date="2022" name="IScience">
        <title>Evolution of zygomycete secretomes and the origins of terrestrial fungal ecologies.</title>
        <authorList>
            <person name="Chang Y."/>
            <person name="Wang Y."/>
            <person name="Mondo S."/>
            <person name="Ahrendt S."/>
            <person name="Andreopoulos W."/>
            <person name="Barry K."/>
            <person name="Beard J."/>
            <person name="Benny G.L."/>
            <person name="Blankenship S."/>
            <person name="Bonito G."/>
            <person name="Cuomo C."/>
            <person name="Desiro A."/>
            <person name="Gervers K.A."/>
            <person name="Hundley H."/>
            <person name="Kuo A."/>
            <person name="LaButti K."/>
            <person name="Lang B.F."/>
            <person name="Lipzen A."/>
            <person name="O'Donnell K."/>
            <person name="Pangilinan J."/>
            <person name="Reynolds N."/>
            <person name="Sandor L."/>
            <person name="Smith M.E."/>
            <person name="Tsang A."/>
            <person name="Grigoriev I.V."/>
            <person name="Stajich J.E."/>
            <person name="Spatafora J.W."/>
        </authorList>
    </citation>
    <scope>NUCLEOTIDE SEQUENCE</scope>
    <source>
        <strain evidence="2">RSA 2281</strain>
    </source>
</reference>
<name>A0AAD5K7U9_9FUNG</name>
<dbReference type="EMBL" id="JAIXMP010000023">
    <property type="protein sequence ID" value="KAI9255082.1"/>
    <property type="molecule type" value="Genomic_DNA"/>
</dbReference>
<dbReference type="Proteomes" id="UP001209540">
    <property type="component" value="Unassembled WGS sequence"/>
</dbReference>
<organism evidence="2 3">
    <name type="scientific">Phascolomyces articulosus</name>
    <dbReference type="NCBI Taxonomy" id="60185"/>
    <lineage>
        <taxon>Eukaryota</taxon>
        <taxon>Fungi</taxon>
        <taxon>Fungi incertae sedis</taxon>
        <taxon>Mucoromycota</taxon>
        <taxon>Mucoromycotina</taxon>
        <taxon>Mucoromycetes</taxon>
        <taxon>Mucorales</taxon>
        <taxon>Lichtheimiaceae</taxon>
        <taxon>Phascolomyces</taxon>
    </lineage>
</organism>
<accession>A0AAD5K7U9</accession>
<evidence type="ECO:0000313" key="2">
    <source>
        <dbReference type="EMBL" id="KAI9255082.1"/>
    </source>
</evidence>
<keyword evidence="1" id="KW-0472">Membrane</keyword>
<feature type="transmembrane region" description="Helical" evidence="1">
    <location>
        <begin position="196"/>
        <end position="219"/>
    </location>
</feature>
<feature type="transmembrane region" description="Helical" evidence="1">
    <location>
        <begin position="160"/>
        <end position="184"/>
    </location>
</feature>
<gene>
    <name evidence="2" type="ORF">BDA99DRAFT_517826</name>
</gene>
<keyword evidence="1" id="KW-0812">Transmembrane</keyword>
<feature type="transmembrane region" description="Helical" evidence="1">
    <location>
        <begin position="231"/>
        <end position="252"/>
    </location>
</feature>
<feature type="transmembrane region" description="Helical" evidence="1">
    <location>
        <begin position="133"/>
        <end position="154"/>
    </location>
</feature>
<evidence type="ECO:0000313" key="3">
    <source>
        <dbReference type="Proteomes" id="UP001209540"/>
    </source>
</evidence>
<reference evidence="2" key="2">
    <citation type="submission" date="2023-02" db="EMBL/GenBank/DDBJ databases">
        <authorList>
            <consortium name="DOE Joint Genome Institute"/>
            <person name="Mondo S.J."/>
            <person name="Chang Y."/>
            <person name="Wang Y."/>
            <person name="Ahrendt S."/>
            <person name="Andreopoulos W."/>
            <person name="Barry K."/>
            <person name="Beard J."/>
            <person name="Benny G.L."/>
            <person name="Blankenship S."/>
            <person name="Bonito G."/>
            <person name="Cuomo C."/>
            <person name="Desiro A."/>
            <person name="Gervers K.A."/>
            <person name="Hundley H."/>
            <person name="Kuo A."/>
            <person name="LaButti K."/>
            <person name="Lang B.F."/>
            <person name="Lipzen A."/>
            <person name="O'Donnell K."/>
            <person name="Pangilinan J."/>
            <person name="Reynolds N."/>
            <person name="Sandor L."/>
            <person name="Smith M.W."/>
            <person name="Tsang A."/>
            <person name="Grigoriev I.V."/>
            <person name="Stajich J.E."/>
            <person name="Spatafora J.W."/>
        </authorList>
    </citation>
    <scope>NUCLEOTIDE SEQUENCE</scope>
    <source>
        <strain evidence="2">RSA 2281</strain>
    </source>
</reference>